<accession>A0A1F5X2H6</accession>
<dbReference type="Pfam" id="PF00676">
    <property type="entry name" value="E1_dh"/>
    <property type="match status" value="1"/>
</dbReference>
<dbReference type="Proteomes" id="UP000178046">
    <property type="component" value="Unassembled WGS sequence"/>
</dbReference>
<evidence type="ECO:0000313" key="5">
    <source>
        <dbReference type="EMBL" id="OGF81761.1"/>
    </source>
</evidence>
<organism evidence="5 6">
    <name type="scientific">Candidatus Giovannonibacteria bacterium RIFCSPLOWO2_01_FULL_44_16</name>
    <dbReference type="NCBI Taxonomy" id="1798348"/>
    <lineage>
        <taxon>Bacteria</taxon>
        <taxon>Candidatus Giovannoniibacteriota</taxon>
    </lineage>
</organism>
<dbReference type="AlphaFoldDB" id="A0A1F5X2H6"/>
<evidence type="ECO:0000256" key="1">
    <source>
        <dbReference type="ARBA" id="ARBA00001964"/>
    </source>
</evidence>
<evidence type="ECO:0000313" key="6">
    <source>
        <dbReference type="Proteomes" id="UP000178046"/>
    </source>
</evidence>
<name>A0A1F5X2H6_9BACT</name>
<dbReference type="EMBL" id="MFIA01000036">
    <property type="protein sequence ID" value="OGF81761.1"/>
    <property type="molecule type" value="Genomic_DNA"/>
</dbReference>
<evidence type="ECO:0000256" key="2">
    <source>
        <dbReference type="ARBA" id="ARBA00023002"/>
    </source>
</evidence>
<keyword evidence="3" id="KW-0786">Thiamine pyrophosphate</keyword>
<dbReference type="GO" id="GO:0004739">
    <property type="term" value="F:pyruvate dehydrogenase (acetyl-transferring) activity"/>
    <property type="evidence" value="ECO:0007669"/>
    <property type="project" value="TreeGrafter"/>
</dbReference>
<dbReference type="PANTHER" id="PTHR11516">
    <property type="entry name" value="PYRUVATE DEHYDROGENASE E1 COMPONENT, ALPHA SUBUNIT BACTERIAL AND ORGANELLAR"/>
    <property type="match status" value="1"/>
</dbReference>
<comment type="cofactor">
    <cofactor evidence="1">
        <name>thiamine diphosphate</name>
        <dbReference type="ChEBI" id="CHEBI:58937"/>
    </cofactor>
</comment>
<evidence type="ECO:0000256" key="3">
    <source>
        <dbReference type="ARBA" id="ARBA00023052"/>
    </source>
</evidence>
<dbReference type="InterPro" id="IPR029061">
    <property type="entry name" value="THDP-binding"/>
</dbReference>
<comment type="caution">
    <text evidence="5">The sequence shown here is derived from an EMBL/GenBank/DDBJ whole genome shotgun (WGS) entry which is preliminary data.</text>
</comment>
<feature type="domain" description="Dehydrogenase E1 component" evidence="4">
    <location>
        <begin position="35"/>
        <end position="240"/>
    </location>
</feature>
<keyword evidence="2" id="KW-0560">Oxidoreductase</keyword>
<proteinExistence type="predicted"/>
<dbReference type="Gene3D" id="3.40.50.970">
    <property type="match status" value="1"/>
</dbReference>
<protein>
    <recommendedName>
        <fullName evidence="4">Dehydrogenase E1 component domain-containing protein</fullName>
    </recommendedName>
</protein>
<dbReference type="PANTHER" id="PTHR11516:SF41">
    <property type="entry name" value="3-METHYL-2-OXOBUTANOATE DEHYDROGENASE SUBUNIT ALPHA"/>
    <property type="match status" value="1"/>
</dbReference>
<reference evidence="5 6" key="1">
    <citation type="journal article" date="2016" name="Nat. Commun.">
        <title>Thousands of microbial genomes shed light on interconnected biogeochemical processes in an aquifer system.</title>
        <authorList>
            <person name="Anantharaman K."/>
            <person name="Brown C.T."/>
            <person name="Hug L.A."/>
            <person name="Sharon I."/>
            <person name="Castelle C.J."/>
            <person name="Probst A.J."/>
            <person name="Thomas B.C."/>
            <person name="Singh A."/>
            <person name="Wilkins M.J."/>
            <person name="Karaoz U."/>
            <person name="Brodie E.L."/>
            <person name="Williams K.H."/>
            <person name="Hubbard S.S."/>
            <person name="Banfield J.F."/>
        </authorList>
    </citation>
    <scope>NUCLEOTIDE SEQUENCE [LARGE SCALE GENOMIC DNA]</scope>
</reference>
<dbReference type="GO" id="GO:0006086">
    <property type="term" value="P:pyruvate decarboxylation to acetyl-CoA"/>
    <property type="evidence" value="ECO:0007669"/>
    <property type="project" value="TreeGrafter"/>
</dbReference>
<gene>
    <name evidence="5" type="ORF">A2924_00955</name>
</gene>
<dbReference type="InterPro" id="IPR001017">
    <property type="entry name" value="DH_E1"/>
</dbReference>
<dbReference type="SUPFAM" id="SSF52518">
    <property type="entry name" value="Thiamin diphosphate-binding fold (THDP-binding)"/>
    <property type="match status" value="1"/>
</dbReference>
<dbReference type="InterPro" id="IPR050642">
    <property type="entry name" value="PDH_E1_Alpha_Subunit"/>
</dbReference>
<evidence type="ECO:0000259" key="4">
    <source>
        <dbReference type="Pfam" id="PF00676"/>
    </source>
</evidence>
<sequence length="309" mass="34284">MEYKSNINIAKEVLRLRHSQMIVNEKYKSGLFKVPIHLALGHEAIAVAVDSVMEANDKLVCSHRNIHYNLARAKVLKPILDEYLLKKEGLAGAELGSMNLANASKNIIYTSSILGNNLPVAAGLALAEKVKGGGVVMVETGDGAIEEGSFYESMLFMKSHALPVLVIVENNGWSLATEISERRAEINLSKFAESLGAGFEKLSGNDVYKYIERMKELRERALKDSSPVVIEVMFETLGGWYVEKDDKTGERYINYHSGPSPKIEIKELPEIAHSASDPVFVLREYFKEDILGSIAKEILKTVKEEINEA</sequence>